<evidence type="ECO:0000313" key="2">
    <source>
        <dbReference type="EMBL" id="MBW0462889.1"/>
    </source>
</evidence>
<comment type="caution">
    <text evidence="2">The sequence shown here is derived from an EMBL/GenBank/DDBJ whole genome shotgun (WGS) entry which is preliminary data.</text>
</comment>
<protein>
    <submittedName>
        <fullName evidence="2">Uncharacterized protein</fullName>
    </submittedName>
</protein>
<keyword evidence="3" id="KW-1185">Reference proteome</keyword>
<name>A0A9Q3BCR1_9BASI</name>
<proteinExistence type="predicted"/>
<feature type="compositionally biased region" description="Basic and acidic residues" evidence="1">
    <location>
        <begin position="50"/>
        <end position="71"/>
    </location>
</feature>
<accession>A0A9Q3BCR1</accession>
<evidence type="ECO:0000313" key="3">
    <source>
        <dbReference type="Proteomes" id="UP000765509"/>
    </source>
</evidence>
<gene>
    <name evidence="2" type="ORF">O181_002604</name>
</gene>
<dbReference type="Proteomes" id="UP000765509">
    <property type="component" value="Unassembled WGS sequence"/>
</dbReference>
<dbReference type="EMBL" id="AVOT02000441">
    <property type="protein sequence ID" value="MBW0462889.1"/>
    <property type="molecule type" value="Genomic_DNA"/>
</dbReference>
<feature type="region of interest" description="Disordered" evidence="1">
    <location>
        <begin position="48"/>
        <end position="75"/>
    </location>
</feature>
<evidence type="ECO:0000256" key="1">
    <source>
        <dbReference type="SAM" id="MobiDB-lite"/>
    </source>
</evidence>
<sequence>MEHEKQEIKPGFKLGITWGNLPEDMYWRDIFQTAYVNHQILESSPAVQTLRREDNQDNMTHSEKEGLKKLPEATGSPKFCGVGEYDHMELINYIDGLFIDDPTIPDY</sequence>
<reference evidence="2" key="1">
    <citation type="submission" date="2021-03" db="EMBL/GenBank/DDBJ databases">
        <title>Draft genome sequence of rust myrtle Austropuccinia psidii MF-1, a brazilian biotype.</title>
        <authorList>
            <person name="Quecine M.C."/>
            <person name="Pachon D.M.R."/>
            <person name="Bonatelli M.L."/>
            <person name="Correr F.H."/>
            <person name="Franceschini L.M."/>
            <person name="Leite T.F."/>
            <person name="Margarido G.R.A."/>
            <person name="Almeida C.A."/>
            <person name="Ferrarezi J.A."/>
            <person name="Labate C.A."/>
        </authorList>
    </citation>
    <scope>NUCLEOTIDE SEQUENCE</scope>
    <source>
        <strain evidence="2">MF-1</strain>
    </source>
</reference>
<dbReference type="AlphaFoldDB" id="A0A9Q3BCR1"/>
<organism evidence="2 3">
    <name type="scientific">Austropuccinia psidii MF-1</name>
    <dbReference type="NCBI Taxonomy" id="1389203"/>
    <lineage>
        <taxon>Eukaryota</taxon>
        <taxon>Fungi</taxon>
        <taxon>Dikarya</taxon>
        <taxon>Basidiomycota</taxon>
        <taxon>Pucciniomycotina</taxon>
        <taxon>Pucciniomycetes</taxon>
        <taxon>Pucciniales</taxon>
        <taxon>Sphaerophragmiaceae</taxon>
        <taxon>Austropuccinia</taxon>
    </lineage>
</organism>